<protein>
    <recommendedName>
        <fullName evidence="7">Amino acid transporter</fullName>
    </recommendedName>
</protein>
<keyword evidence="3 7" id="KW-0813">Transport</keyword>
<dbReference type="InterPro" id="IPR036458">
    <property type="entry name" value="Na:dicarbo_symporter_sf"/>
</dbReference>
<comment type="similarity">
    <text evidence="2 7">Belongs to the dicarboxylate/amino acid:cation symporter (DAACS) (TC 2.A.23) family.</text>
</comment>
<feature type="transmembrane region" description="Helical" evidence="7">
    <location>
        <begin position="48"/>
        <end position="68"/>
    </location>
</feature>
<dbReference type="InterPro" id="IPR050746">
    <property type="entry name" value="DAACS"/>
</dbReference>
<dbReference type="Proteomes" id="UP000092461">
    <property type="component" value="Unassembled WGS sequence"/>
</dbReference>
<reference evidence="8" key="1">
    <citation type="submission" date="2020-05" db="UniProtKB">
        <authorList>
            <consortium name="EnsemblMetazoa"/>
        </authorList>
    </citation>
    <scope>IDENTIFICATION</scope>
    <source>
        <strain evidence="8">Jacobina</strain>
    </source>
</reference>
<evidence type="ECO:0000313" key="8">
    <source>
        <dbReference type="EnsemblMetazoa" id="LLOJ003126-PA"/>
    </source>
</evidence>
<dbReference type="VEuPathDB" id="VectorBase:LLONM1_005407"/>
<keyword evidence="4 7" id="KW-0812">Transmembrane</keyword>
<name>A0A1B0CFK5_LUTLO</name>
<dbReference type="EnsemblMetazoa" id="LLOJ003126-RA">
    <property type="protein sequence ID" value="LLOJ003126-PA"/>
    <property type="gene ID" value="LLOJ003126"/>
</dbReference>
<dbReference type="Pfam" id="PF00375">
    <property type="entry name" value="SDF"/>
    <property type="match status" value="1"/>
</dbReference>
<dbReference type="InterPro" id="IPR001991">
    <property type="entry name" value="Na-dicarboxylate_symporter"/>
</dbReference>
<dbReference type="GO" id="GO:0005313">
    <property type="term" value="F:L-glutamate transmembrane transporter activity"/>
    <property type="evidence" value="ECO:0007669"/>
    <property type="project" value="TreeGrafter"/>
</dbReference>
<keyword evidence="6 7" id="KW-0472">Membrane</keyword>
<dbReference type="PRINTS" id="PR00173">
    <property type="entry name" value="EDTRNSPORT"/>
</dbReference>
<dbReference type="AlphaFoldDB" id="A0A1B0CFK5"/>
<evidence type="ECO:0000256" key="7">
    <source>
        <dbReference type="RuleBase" id="RU361216"/>
    </source>
</evidence>
<comment type="subcellular location">
    <subcellularLocation>
        <location evidence="1 7">Membrane</location>
        <topology evidence="1 7">Multi-pass membrane protein</topology>
    </subcellularLocation>
</comment>
<feature type="transmembrane region" description="Helical" evidence="7">
    <location>
        <begin position="80"/>
        <end position="102"/>
    </location>
</feature>
<dbReference type="SUPFAM" id="SSF118215">
    <property type="entry name" value="Proton glutamate symport protein"/>
    <property type="match status" value="1"/>
</dbReference>
<feature type="transmembrane region" description="Helical" evidence="7">
    <location>
        <begin position="353"/>
        <end position="382"/>
    </location>
</feature>
<feature type="transmembrane region" description="Helical" evidence="7">
    <location>
        <begin position="6"/>
        <end position="27"/>
    </location>
</feature>
<dbReference type="GO" id="GO:0005886">
    <property type="term" value="C:plasma membrane"/>
    <property type="evidence" value="ECO:0007669"/>
    <property type="project" value="TreeGrafter"/>
</dbReference>
<feature type="transmembrane region" description="Helical" evidence="7">
    <location>
        <begin position="284"/>
        <end position="304"/>
    </location>
</feature>
<dbReference type="GO" id="GO:0015501">
    <property type="term" value="F:glutamate:sodium symporter activity"/>
    <property type="evidence" value="ECO:0007669"/>
    <property type="project" value="TreeGrafter"/>
</dbReference>
<organism evidence="8 9">
    <name type="scientific">Lutzomyia longipalpis</name>
    <name type="common">Sand fly</name>
    <dbReference type="NCBI Taxonomy" id="7200"/>
    <lineage>
        <taxon>Eukaryota</taxon>
        <taxon>Metazoa</taxon>
        <taxon>Ecdysozoa</taxon>
        <taxon>Arthropoda</taxon>
        <taxon>Hexapoda</taxon>
        <taxon>Insecta</taxon>
        <taxon>Pterygota</taxon>
        <taxon>Neoptera</taxon>
        <taxon>Endopterygota</taxon>
        <taxon>Diptera</taxon>
        <taxon>Nematocera</taxon>
        <taxon>Psychodoidea</taxon>
        <taxon>Psychodidae</taxon>
        <taxon>Lutzomyia</taxon>
        <taxon>Lutzomyia</taxon>
    </lineage>
</organism>
<dbReference type="PANTHER" id="PTHR11958">
    <property type="entry name" value="SODIUM/DICARBOXYLATE SYMPORTER-RELATED"/>
    <property type="match status" value="1"/>
</dbReference>
<feature type="transmembrane region" description="Helical" evidence="7">
    <location>
        <begin position="241"/>
        <end position="264"/>
    </location>
</feature>
<sequence length="453" mass="49492">MDEKNLMLIVTMIGVVAGVGLGFSLKAAHVSPDYSEIISYPGELFMRFLKMVILPLLISCLVYGTASLNVGANGKIALRTLIYFASSSFIAVSIGICLVVLISPGVDSEAKKLMSDAREAGGKTEIKLLDTFLDLGRNLLPDNLFRATFQQTYTTYAPEKALRYRDGTNSMGIVFFCLILGGILGTLGERGKAAIAFFQGVLEASLKIVRGGMWMAPIGVCSIIAGKILEVQNLSVVMAQLGKFILTVCIGQGLYQWIVMPGYYYVFTRKNPYKFYVKLFDPMIAGFATCSSIATLPITLRTLNDRVKINPRITRFVLPLGCSMNTDGAAMFMVTSSAFLAQMQGIELKLGELITLLIITTILSMAIGSVPSGAVVLIMIILSTIDVPADQTTLLFTVDWFLDRIRTTNNILSDCYAAAIVEHLSKKELREQEHSEDEVMSLQTVTVEKTPNN</sequence>
<keyword evidence="7" id="KW-0769">Symport</keyword>
<feature type="transmembrane region" description="Helical" evidence="7">
    <location>
        <begin position="170"/>
        <end position="188"/>
    </location>
</feature>
<evidence type="ECO:0000313" key="9">
    <source>
        <dbReference type="Proteomes" id="UP000092461"/>
    </source>
</evidence>
<dbReference type="VEuPathDB" id="VectorBase:LLOJ003126"/>
<accession>A0A1B0CFK5</accession>
<dbReference type="Gene3D" id="1.10.3860.10">
    <property type="entry name" value="Sodium:dicarboxylate symporter"/>
    <property type="match status" value="1"/>
</dbReference>
<dbReference type="GO" id="GO:0015175">
    <property type="term" value="F:neutral L-amino acid transmembrane transporter activity"/>
    <property type="evidence" value="ECO:0007669"/>
    <property type="project" value="TreeGrafter"/>
</dbReference>
<evidence type="ECO:0000256" key="5">
    <source>
        <dbReference type="ARBA" id="ARBA00022989"/>
    </source>
</evidence>
<evidence type="ECO:0000256" key="1">
    <source>
        <dbReference type="ARBA" id="ARBA00004141"/>
    </source>
</evidence>
<dbReference type="PANTHER" id="PTHR11958:SF111">
    <property type="entry name" value="AMINO ACID TRANSPORTER"/>
    <property type="match status" value="1"/>
</dbReference>
<evidence type="ECO:0000256" key="4">
    <source>
        <dbReference type="ARBA" id="ARBA00022692"/>
    </source>
</evidence>
<proteinExistence type="inferred from homology"/>
<keyword evidence="5 7" id="KW-1133">Transmembrane helix</keyword>
<feature type="transmembrane region" description="Helical" evidence="7">
    <location>
        <begin position="316"/>
        <end position="341"/>
    </location>
</feature>
<evidence type="ECO:0000256" key="2">
    <source>
        <dbReference type="ARBA" id="ARBA00006148"/>
    </source>
</evidence>
<evidence type="ECO:0000256" key="6">
    <source>
        <dbReference type="ARBA" id="ARBA00023136"/>
    </source>
</evidence>
<dbReference type="EMBL" id="AJWK01010139">
    <property type="status" value="NOT_ANNOTATED_CDS"/>
    <property type="molecule type" value="Genomic_DNA"/>
</dbReference>
<evidence type="ECO:0000256" key="3">
    <source>
        <dbReference type="ARBA" id="ARBA00022448"/>
    </source>
</evidence>
<keyword evidence="9" id="KW-1185">Reference proteome</keyword>